<keyword evidence="3" id="KW-1185">Reference proteome</keyword>
<dbReference type="AlphaFoldDB" id="A0A9P6IL62"/>
<evidence type="ECO:0000256" key="1">
    <source>
        <dbReference type="SAM" id="MobiDB-lite"/>
    </source>
</evidence>
<comment type="caution">
    <text evidence="2">The sequence shown here is derived from an EMBL/GenBank/DDBJ whole genome shotgun (WGS) entry which is preliminary data.</text>
</comment>
<proteinExistence type="predicted"/>
<protein>
    <submittedName>
        <fullName evidence="2">Uncharacterized protein</fullName>
    </submittedName>
</protein>
<feature type="region of interest" description="Disordered" evidence="1">
    <location>
        <begin position="186"/>
        <end position="209"/>
    </location>
</feature>
<accession>A0A9P6IL62</accession>
<evidence type="ECO:0000313" key="3">
    <source>
        <dbReference type="Proteomes" id="UP000749646"/>
    </source>
</evidence>
<gene>
    <name evidence="2" type="ORF">BGZ65_007943</name>
</gene>
<feature type="region of interest" description="Disordered" evidence="1">
    <location>
        <begin position="73"/>
        <end position="109"/>
    </location>
</feature>
<dbReference type="OrthoDB" id="2447368at2759"/>
<reference evidence="2" key="1">
    <citation type="journal article" date="2020" name="Fungal Divers.">
        <title>Resolving the Mortierellaceae phylogeny through synthesis of multi-gene phylogenetics and phylogenomics.</title>
        <authorList>
            <person name="Vandepol N."/>
            <person name="Liber J."/>
            <person name="Desiro A."/>
            <person name="Na H."/>
            <person name="Kennedy M."/>
            <person name="Barry K."/>
            <person name="Grigoriev I.V."/>
            <person name="Miller A.N."/>
            <person name="O'Donnell K."/>
            <person name="Stajich J.E."/>
            <person name="Bonito G."/>
        </authorList>
    </citation>
    <scope>NUCLEOTIDE SEQUENCE</scope>
    <source>
        <strain evidence="2">MES-2147</strain>
    </source>
</reference>
<feature type="compositionally biased region" description="Low complexity" evidence="1">
    <location>
        <begin position="80"/>
        <end position="107"/>
    </location>
</feature>
<name>A0A9P6IL62_9FUNG</name>
<dbReference type="EMBL" id="JAAAHW010010519">
    <property type="protein sequence ID" value="KAF9925160.1"/>
    <property type="molecule type" value="Genomic_DNA"/>
</dbReference>
<evidence type="ECO:0000313" key="2">
    <source>
        <dbReference type="EMBL" id="KAF9925160.1"/>
    </source>
</evidence>
<organism evidence="2 3">
    <name type="scientific">Modicella reniformis</name>
    <dbReference type="NCBI Taxonomy" id="1440133"/>
    <lineage>
        <taxon>Eukaryota</taxon>
        <taxon>Fungi</taxon>
        <taxon>Fungi incertae sedis</taxon>
        <taxon>Mucoromycota</taxon>
        <taxon>Mortierellomycotina</taxon>
        <taxon>Mortierellomycetes</taxon>
        <taxon>Mortierellales</taxon>
        <taxon>Mortierellaceae</taxon>
        <taxon>Modicella</taxon>
    </lineage>
</organism>
<sequence length="324" mass="35815">MGTLINFISQHIHLPLSPSSARERANDYFGHQQPCDKPRYYSIHSDLSSSSNNQREHALQRFPCEDKHSFNPHYQHNLISTSPPSLSSSLSTSSPSSAHSNGSSSFSRATGARAFGQESHGYKPNHDYSYNRRHIRRQNLRCYTFQQQQEQYHDDWMFGIADDDYHGITDDDYHGINTGNEAAVPSMTRACPQDSPISPTCSSLKSSLSRKGKSQRGSLMNVFATTSRSTVTFSPVVVEHEAQLPESDNTSAVVVVSAVSTCSSSAEVESGAGCQTAKPSLLRISQCSKSEDGWCTQIAGQHAKRYAEATSRAMMVEGRRARRL</sequence>
<dbReference type="Proteomes" id="UP000749646">
    <property type="component" value="Unassembled WGS sequence"/>
</dbReference>